<organism evidence="2 3">
    <name type="scientific">Coemansia thaxteri</name>
    <dbReference type="NCBI Taxonomy" id="2663907"/>
    <lineage>
        <taxon>Eukaryota</taxon>
        <taxon>Fungi</taxon>
        <taxon>Fungi incertae sedis</taxon>
        <taxon>Zoopagomycota</taxon>
        <taxon>Kickxellomycotina</taxon>
        <taxon>Kickxellomycetes</taxon>
        <taxon>Kickxellales</taxon>
        <taxon>Kickxellaceae</taxon>
        <taxon>Coemansia</taxon>
    </lineage>
</organism>
<evidence type="ECO:0000256" key="1">
    <source>
        <dbReference type="SAM" id="MobiDB-lite"/>
    </source>
</evidence>
<dbReference type="EMBL" id="JANBQF010000537">
    <property type="protein sequence ID" value="KAJ2000406.1"/>
    <property type="molecule type" value="Genomic_DNA"/>
</dbReference>
<dbReference type="InterPro" id="IPR032675">
    <property type="entry name" value="LRR_dom_sf"/>
</dbReference>
<protein>
    <submittedName>
        <fullName evidence="2">Uncharacterized protein</fullName>
    </submittedName>
</protein>
<accession>A0A9W8BCB5</accession>
<dbReference type="OrthoDB" id="5587730at2759"/>
<proteinExistence type="predicted"/>
<keyword evidence="3" id="KW-1185">Reference proteome</keyword>
<evidence type="ECO:0000313" key="3">
    <source>
        <dbReference type="Proteomes" id="UP001150907"/>
    </source>
</evidence>
<dbReference type="Proteomes" id="UP001150907">
    <property type="component" value="Unassembled WGS sequence"/>
</dbReference>
<dbReference type="Gene3D" id="3.80.10.10">
    <property type="entry name" value="Ribonuclease Inhibitor"/>
    <property type="match status" value="1"/>
</dbReference>
<reference evidence="2" key="1">
    <citation type="submission" date="2022-07" db="EMBL/GenBank/DDBJ databases">
        <title>Phylogenomic reconstructions and comparative analyses of Kickxellomycotina fungi.</title>
        <authorList>
            <person name="Reynolds N.K."/>
            <person name="Stajich J.E."/>
            <person name="Barry K."/>
            <person name="Grigoriev I.V."/>
            <person name="Crous P."/>
            <person name="Smith M.E."/>
        </authorList>
    </citation>
    <scope>NUCLEOTIDE SEQUENCE</scope>
    <source>
        <strain evidence="2">IMI 214461</strain>
    </source>
</reference>
<dbReference type="AlphaFoldDB" id="A0A9W8BCB5"/>
<gene>
    <name evidence="2" type="ORF">H4R26_004636</name>
</gene>
<evidence type="ECO:0000313" key="2">
    <source>
        <dbReference type="EMBL" id="KAJ2000406.1"/>
    </source>
</evidence>
<feature type="region of interest" description="Disordered" evidence="1">
    <location>
        <begin position="1"/>
        <end position="23"/>
    </location>
</feature>
<sequence>MLSISYSEPPPSAARGDAPQSATPQAGALPFDVLPFDVLLAVCAQLPACECEGGGAAAGCTGHHAPGAFGGGALSALRQTSRAWRAAALRRGLRVVVASNRWMHGGDGARLAAVRRHHGRHVRRLVFRAADAFHSGRPGAVGELEAALALRWPCVDAVAVDWFSSGAGDMERIAAAVRCHVPRVRDFALRDKAATLAAAADMLRGAAGGVSRLALTPYGFNQQWAALQPAERGGADVVRRMRGQLTALGVGGADVTPALVAALHDSQPRLRSLAVEHASVAALGAGAGCLHALAALRLEHVLVGAAGELALSAAAMPRLASLAVRHVWRPADGATSARGAVSLQNERWLAPVWAQHWVHLRDVALPALADSDAAALPRACPGLQRLVTHSLDYAGPRLTAAGLVALLRGLPRLAHLAIEQRRADGSPGYDIAGAALCRLLGCADDDDQFGDRLIRRGSPAPDRPVAVVLRLRSLCIPHAPFTTSALDILVHRLPGLTRLAVTLRCDSLFACSPAAAPPRPHAALRRLALRADEDVLADPQGLAAWLAQRFPLLRECATNHARSHRRTLAELRALAPAVSFSRLSSRALQTTAE</sequence>
<name>A0A9W8BCB5_9FUNG</name>
<comment type="caution">
    <text evidence="2">The sequence shown here is derived from an EMBL/GenBank/DDBJ whole genome shotgun (WGS) entry which is preliminary data.</text>
</comment>